<dbReference type="EMBL" id="JBHMAG010000004">
    <property type="protein sequence ID" value="MFB9750849.1"/>
    <property type="molecule type" value="Genomic_DNA"/>
</dbReference>
<dbReference type="InterPro" id="IPR036138">
    <property type="entry name" value="PBP_dimer_sf"/>
</dbReference>
<dbReference type="PROSITE" id="PS51257">
    <property type="entry name" value="PROKAR_LIPOPROTEIN"/>
    <property type="match status" value="1"/>
</dbReference>
<dbReference type="PANTHER" id="PTHR30627">
    <property type="entry name" value="PEPTIDOGLYCAN D,D-TRANSPEPTIDASE"/>
    <property type="match status" value="1"/>
</dbReference>
<feature type="domain" description="Penicillin-binding protein dimerisation" evidence="6">
    <location>
        <begin position="161"/>
        <end position="324"/>
    </location>
</feature>
<evidence type="ECO:0000256" key="1">
    <source>
        <dbReference type="ARBA" id="ARBA00004370"/>
    </source>
</evidence>
<dbReference type="PANTHER" id="PTHR30627:SF25">
    <property type="entry name" value="PENICILLIN-BINDING PROTEIN 3"/>
    <property type="match status" value="1"/>
</dbReference>
<protein>
    <submittedName>
        <fullName evidence="8">Penicillin-binding transpeptidase domain-containing protein</fullName>
    </submittedName>
</protein>
<keyword evidence="3" id="KW-0472">Membrane</keyword>
<keyword evidence="9" id="KW-1185">Reference proteome</keyword>
<dbReference type="RefSeq" id="WP_344905202.1">
    <property type="nucleotide sequence ID" value="NZ_BAAAYO010000002.1"/>
</dbReference>
<feature type="chain" id="PRO_5046633537" evidence="4">
    <location>
        <begin position="23"/>
        <end position="685"/>
    </location>
</feature>
<sequence>MNKWLWHVPVLLLLLLSTAALGACDQAEEPPVEAFRAYLSDWQQLDYAGMYDRLTPEAQAGISKEDFAERYRNIYGGIGAERLAVTAAATGQADTAGSEGEAAFGYHAELETVAGPVRFDHQVKLLRVKEGKRNAWKVQWEPSLLFPNMSLGDKVRVQTTRGARGEILDRNGLGLAVNGTGIQIGIIPGKLGEDAEQSKTKLASMLKISKTDIDNKLSASWVKPELFVPIAFVPEEDASLYLQIPGTDFQKKNVRVYPYAEAAAHLTGYIGEINAEQLERLKTKGYEMGDWIGQSGLEQLFEERLRGTAGARIAIVSAEGKEKAVIARTEASPGQTVRLTIDAELQKTVYAQFGKDAGSAAAIQPVAGDILALVSSPSYDPNAFVRGITRELYDQWNNDPQTPFLNRFTKGYSPGSAFKLVTAAIGLDGKTLDPAEPREIAGLSWTPDKSWGSYYVTRVNGISPVRLTDALVYSDNIYFAQTALRIGAKAFADAAGKFGVGEPLPLPYPFRTSQLANQGGIRNDIQLADTGYGQGEVIMTSLHAALIFSALVNDGDIVYPALTAEDAPGGVWKRQAMTPGTASLLLDDLVVAVSRSGGPGYGAYIPGKSIAGKTGTAELKQSKDAKGQENGWFVGFDSADPTLLLSMMVEDVKGRGGSGYVTSKVKRIFQQASGPQAIPNNRKQG</sequence>
<evidence type="ECO:0000256" key="4">
    <source>
        <dbReference type="SAM" id="SignalP"/>
    </source>
</evidence>
<reference evidence="8 9" key="1">
    <citation type="submission" date="2024-09" db="EMBL/GenBank/DDBJ databases">
        <authorList>
            <person name="Sun Q."/>
            <person name="Mori K."/>
        </authorList>
    </citation>
    <scope>NUCLEOTIDE SEQUENCE [LARGE SCALE GENOMIC DNA]</scope>
    <source>
        <strain evidence="8 9">JCM 12520</strain>
    </source>
</reference>
<evidence type="ECO:0000313" key="8">
    <source>
        <dbReference type="EMBL" id="MFB9750849.1"/>
    </source>
</evidence>
<dbReference type="Proteomes" id="UP001589619">
    <property type="component" value="Unassembled WGS sequence"/>
</dbReference>
<dbReference type="InterPro" id="IPR050515">
    <property type="entry name" value="Beta-lactam/transpept"/>
</dbReference>
<name>A0ABV5VRG3_9BACL</name>
<feature type="domain" description="Penicillin-binding protein transpeptidase" evidence="5">
    <location>
        <begin position="358"/>
        <end position="669"/>
    </location>
</feature>
<dbReference type="Pfam" id="PF03717">
    <property type="entry name" value="PBP_dimer"/>
    <property type="match status" value="1"/>
</dbReference>
<comment type="caution">
    <text evidence="8">The sequence shown here is derived from an EMBL/GenBank/DDBJ whole genome shotgun (WGS) entry which is preliminary data.</text>
</comment>
<evidence type="ECO:0000256" key="3">
    <source>
        <dbReference type="ARBA" id="ARBA00023136"/>
    </source>
</evidence>
<dbReference type="SUPFAM" id="SSF56519">
    <property type="entry name" value="Penicillin binding protein dimerisation domain"/>
    <property type="match status" value="1"/>
</dbReference>
<dbReference type="Pfam" id="PF05223">
    <property type="entry name" value="MecA_N"/>
    <property type="match status" value="1"/>
</dbReference>
<dbReference type="SUPFAM" id="SSF56601">
    <property type="entry name" value="beta-lactamase/transpeptidase-like"/>
    <property type="match status" value="1"/>
</dbReference>
<dbReference type="SUPFAM" id="SSF54427">
    <property type="entry name" value="NTF2-like"/>
    <property type="match status" value="1"/>
</dbReference>
<evidence type="ECO:0000259" key="6">
    <source>
        <dbReference type="Pfam" id="PF03717"/>
    </source>
</evidence>
<evidence type="ECO:0000313" key="9">
    <source>
        <dbReference type="Proteomes" id="UP001589619"/>
    </source>
</evidence>
<accession>A0ABV5VRG3</accession>
<dbReference type="InterPro" id="IPR012338">
    <property type="entry name" value="Beta-lactam/transpept-like"/>
</dbReference>
<evidence type="ECO:0000259" key="7">
    <source>
        <dbReference type="Pfam" id="PF05223"/>
    </source>
</evidence>
<evidence type="ECO:0000256" key="2">
    <source>
        <dbReference type="ARBA" id="ARBA00007171"/>
    </source>
</evidence>
<organism evidence="8 9">
    <name type="scientific">Paenibacillus hodogayensis</name>
    <dbReference type="NCBI Taxonomy" id="279208"/>
    <lineage>
        <taxon>Bacteria</taxon>
        <taxon>Bacillati</taxon>
        <taxon>Bacillota</taxon>
        <taxon>Bacilli</taxon>
        <taxon>Bacillales</taxon>
        <taxon>Paenibacillaceae</taxon>
        <taxon>Paenibacillus</taxon>
    </lineage>
</organism>
<comment type="subcellular location">
    <subcellularLocation>
        <location evidence="1">Membrane</location>
    </subcellularLocation>
</comment>
<proteinExistence type="inferred from homology"/>
<dbReference type="InterPro" id="IPR001460">
    <property type="entry name" value="PCN-bd_Tpept"/>
</dbReference>
<dbReference type="Gene3D" id="3.30.1390.30">
    <property type="entry name" value="Penicillin-binding protein 2a, domain 3"/>
    <property type="match status" value="1"/>
</dbReference>
<dbReference type="InterPro" id="IPR007887">
    <property type="entry name" value="MecA_N"/>
</dbReference>
<dbReference type="Gene3D" id="3.10.450.100">
    <property type="entry name" value="NTF2-like, domain 1"/>
    <property type="match status" value="1"/>
</dbReference>
<evidence type="ECO:0000259" key="5">
    <source>
        <dbReference type="Pfam" id="PF00905"/>
    </source>
</evidence>
<dbReference type="InterPro" id="IPR005311">
    <property type="entry name" value="PBP_dimer"/>
</dbReference>
<comment type="similarity">
    <text evidence="2">Belongs to the transpeptidase family.</text>
</comment>
<dbReference type="Gene3D" id="3.40.710.10">
    <property type="entry name" value="DD-peptidase/beta-lactamase superfamily"/>
    <property type="match status" value="1"/>
</dbReference>
<dbReference type="Gene3D" id="3.90.1310.10">
    <property type="entry name" value="Penicillin-binding protein 2a (Domain 2)"/>
    <property type="match status" value="1"/>
</dbReference>
<keyword evidence="4" id="KW-0732">Signal</keyword>
<gene>
    <name evidence="8" type="ORF">ACFFNY_04605</name>
</gene>
<dbReference type="InterPro" id="IPR032710">
    <property type="entry name" value="NTF2-like_dom_sf"/>
</dbReference>
<feature type="signal peptide" evidence="4">
    <location>
        <begin position="1"/>
        <end position="22"/>
    </location>
</feature>
<feature type="domain" description="NTF2-like N-terminal transpeptidase" evidence="7">
    <location>
        <begin position="31"/>
        <end position="151"/>
    </location>
</feature>
<dbReference type="Pfam" id="PF00905">
    <property type="entry name" value="Transpeptidase"/>
    <property type="match status" value="1"/>
</dbReference>